<evidence type="ECO:0000313" key="14">
    <source>
        <dbReference type="Proteomes" id="UP000321926"/>
    </source>
</evidence>
<dbReference type="Pfam" id="PF00512">
    <property type="entry name" value="HisKA"/>
    <property type="match status" value="1"/>
</dbReference>
<dbReference type="InterPro" id="IPR000780">
    <property type="entry name" value="CheR_MeTrfase"/>
</dbReference>
<dbReference type="GO" id="GO:0008983">
    <property type="term" value="F:protein-glutamate O-methyltransferase activity"/>
    <property type="evidence" value="ECO:0007669"/>
    <property type="project" value="UniProtKB-EC"/>
</dbReference>
<proteinExistence type="predicted"/>
<feature type="coiled-coil region" evidence="7">
    <location>
        <begin position="650"/>
        <end position="740"/>
    </location>
</feature>
<comment type="caution">
    <text evidence="13">The sequence shown here is derived from an EMBL/GenBank/DDBJ whole genome shotgun (WGS) entry which is preliminary data.</text>
</comment>
<dbReference type="PROSITE" id="PS50109">
    <property type="entry name" value="HIS_KIN"/>
    <property type="match status" value="1"/>
</dbReference>
<comment type="catalytic activity">
    <reaction evidence="1">
        <text>ATP + protein L-histidine = ADP + protein N-phospho-L-histidine.</text>
        <dbReference type="EC" id="2.7.13.3"/>
    </reaction>
</comment>
<dbReference type="Gene3D" id="1.10.155.10">
    <property type="entry name" value="Chemotaxis receptor methyltransferase CheR, N-terminal domain"/>
    <property type="match status" value="1"/>
</dbReference>
<dbReference type="Pfam" id="PF13426">
    <property type="entry name" value="PAS_9"/>
    <property type="match status" value="1"/>
</dbReference>
<dbReference type="Gene3D" id="3.40.50.180">
    <property type="entry name" value="Methylesterase CheB, C-terminal domain"/>
    <property type="match status" value="1"/>
</dbReference>
<dbReference type="PANTHER" id="PTHR24422">
    <property type="entry name" value="CHEMOTAXIS PROTEIN METHYLTRANSFERASE"/>
    <property type="match status" value="1"/>
</dbReference>
<evidence type="ECO:0000256" key="1">
    <source>
        <dbReference type="ARBA" id="ARBA00000085"/>
    </source>
</evidence>
<dbReference type="InterPro" id="IPR036097">
    <property type="entry name" value="HisK_dim/P_sf"/>
</dbReference>
<dbReference type="RefSeq" id="WP_147923513.1">
    <property type="nucleotide sequence ID" value="NZ_VRTY01000100.1"/>
</dbReference>
<dbReference type="InterPro" id="IPR036890">
    <property type="entry name" value="HATPase_C_sf"/>
</dbReference>
<evidence type="ECO:0000256" key="7">
    <source>
        <dbReference type="SAM" id="Coils"/>
    </source>
</evidence>
<dbReference type="SUPFAM" id="SSF47757">
    <property type="entry name" value="Chemotaxis receptor methyltransferase CheR, N-terminal domain"/>
    <property type="match status" value="1"/>
</dbReference>
<dbReference type="GO" id="GO:0005737">
    <property type="term" value="C:cytoplasm"/>
    <property type="evidence" value="ECO:0007669"/>
    <property type="project" value="InterPro"/>
</dbReference>
<dbReference type="Pfam" id="PF03705">
    <property type="entry name" value="CheR_N"/>
    <property type="match status" value="1"/>
</dbReference>
<feature type="domain" description="PAC" evidence="10">
    <location>
        <begin position="1080"/>
        <end position="1132"/>
    </location>
</feature>
<dbReference type="PRINTS" id="PR00996">
    <property type="entry name" value="CHERMTFRASE"/>
</dbReference>
<dbReference type="Pfam" id="PF08447">
    <property type="entry name" value="PAS_3"/>
    <property type="match status" value="1"/>
</dbReference>
<accession>A0A5C8J5H0</accession>
<dbReference type="InterPro" id="IPR035965">
    <property type="entry name" value="PAS-like_dom_sf"/>
</dbReference>
<dbReference type="Gene3D" id="3.30.565.10">
    <property type="entry name" value="Histidine kinase-like ATPase, C-terminal domain"/>
    <property type="match status" value="1"/>
</dbReference>
<dbReference type="InterPro" id="IPR022642">
    <property type="entry name" value="CheR_C"/>
</dbReference>
<dbReference type="InterPro" id="IPR036804">
    <property type="entry name" value="CheR_N_sf"/>
</dbReference>
<keyword evidence="14" id="KW-1185">Reference proteome</keyword>
<dbReference type="Pfam" id="PF13596">
    <property type="entry name" value="PAS_10"/>
    <property type="match status" value="1"/>
</dbReference>
<evidence type="ECO:0000259" key="12">
    <source>
        <dbReference type="PROSITE" id="PS50123"/>
    </source>
</evidence>
<feature type="domain" description="CheB-type methylesterase" evidence="11">
    <location>
        <begin position="14"/>
        <end position="202"/>
    </location>
</feature>
<sequence length="1370" mass="155349">MKTKASQQIENTQPADHYLVGIGASAGGLEAIHMLFDHFPNNSSFSFVIIQHLSPDHKSLMAELLSKHTQMQVQEAEDNMRTKPNCVYVLPSGKQLTLKGGRLRLADKTRTKEPNFAIDVFYESLAKDRGRYAIGVILSGTGTDGTKGAKAIKAAGGMVVVQDPGSARFDGMPRSAIDAGLGDFVLSPEHIPEEIIEYTRKVPLVKSLVERTAEEKDEAVLQEILDLICTHTQTDFKEYKQATIFRRIRKRMDGLKIKELDDYLTYLHQNPAEIKQLCQEFFINVTRFFRDPEAFDILEEDVIPNIVASKTEEEQIKVWVTACSTGEEAYSLAMLFRECFGRMGRDPHVKIFASDIDAQAISQASKGVYPASIAKDVSQERLQRFFIKKGNKFVVSEDIRKLVVFAQHDLQKDPPFSKIDLITCRNMLIYLSANLQKKVLSIFPYALNLNGYLMLGPSEHIGEMQTYFTEENRKWKLFQKVKEGNLVKPAYGNSGYSPAYATGTQTGVRNTQMNQYNELFIDVVSEDLKVTGLYIDQNYQLLHGIGDINQFLKFPGKRLHFNLLKMVPEELAVTLSVGIRKAIKQNQQIVARQVTIKSGKRSRQVRVTIKPIEAEKNLPNLILIILQEVGQTTQEHKVAERAIELEAISDKDLYKQLSIMELELKEAQENLQLTVQDLSTANEELQSSNEELMSSNEELQSSNEEMQSLNEELHTVNSEHQLKIKELQELNEDLDNYIRSSNIGQLFIDHQLIIRKFTPTVKQIINIIDSDVGRPIHHLSHKLKNANLLDDITHVNNTSAELEQEQDTIEGKCFLMRIIPYLKHDGTRDGVVLSFVDVTALKSLTNVVQGVLNSSLNSIMAFESVRNDKKEIVDFSWNLLNKQAEEFVGKSIHQLQDQSVLTELSFLQKSGLFRKYCHVVETGKPLHTEQVLEVKNKKVWYEIAAVKMGDGLTVTMADITGKKNSEDKILLAYDELKKAEENLIKLNNELEKRVAERTQELAASEERFRLVSMATNDVVWDWNLVTNDLWWSESLATVLGYKVKEMAQGINGWLEKVHPDDKDKMLKGLNSAINNGKDQWAAEYRIARADGSYAYVSNRAYIRHNEYQVPYRVLGSFIDLSDLKATQEQLEDTNEHLLKVNDDLDTFVYTASHDLKAPVANIEGLLLLLEEQMEEAGPLPGEPTQPLFDMIKDSITRFKNVIKDLTDIAKVQRDVDGEAEIVDLVEVIANVKLTVNDLLDKEQARLHIDIEKASKINFSRKNMYSILYNLVSNAVKYSSPDRKPEIFLKTEHVDGHVLLTVKDNGLGISEDNLTKMFTLFKRFHSHVDGTGMGLYIVKRMIDNAGGSIEVESEEGKGTVFKLYFKREDDA</sequence>
<dbReference type="SUPFAM" id="SSF55874">
    <property type="entry name" value="ATPase domain of HSP90 chaperone/DNA topoisomerase II/histidine kinase"/>
    <property type="match status" value="1"/>
</dbReference>
<dbReference type="SUPFAM" id="SSF55785">
    <property type="entry name" value="PYP-like sensor domain (PAS domain)"/>
    <property type="match status" value="1"/>
</dbReference>
<evidence type="ECO:0000256" key="5">
    <source>
        <dbReference type="ARBA" id="ARBA00022691"/>
    </source>
</evidence>
<dbReference type="SMART" id="SM00138">
    <property type="entry name" value="MeTrc"/>
    <property type="match status" value="1"/>
</dbReference>
<dbReference type="GO" id="GO:0008984">
    <property type="term" value="F:protein-glutamate methylesterase activity"/>
    <property type="evidence" value="ECO:0007669"/>
    <property type="project" value="InterPro"/>
</dbReference>
<comment type="catalytic activity">
    <reaction evidence="2">
        <text>L-glutamyl-[protein] + S-adenosyl-L-methionine = [protein]-L-glutamate 5-O-methyl ester + S-adenosyl-L-homocysteine</text>
        <dbReference type="Rhea" id="RHEA:24452"/>
        <dbReference type="Rhea" id="RHEA-COMP:10208"/>
        <dbReference type="Rhea" id="RHEA-COMP:10311"/>
        <dbReference type="ChEBI" id="CHEBI:29973"/>
        <dbReference type="ChEBI" id="CHEBI:57856"/>
        <dbReference type="ChEBI" id="CHEBI:59789"/>
        <dbReference type="ChEBI" id="CHEBI:82795"/>
        <dbReference type="EC" id="2.1.1.80"/>
    </reaction>
</comment>
<dbReference type="Gene3D" id="1.10.287.130">
    <property type="match status" value="1"/>
</dbReference>
<dbReference type="GO" id="GO:0000155">
    <property type="term" value="F:phosphorelay sensor kinase activity"/>
    <property type="evidence" value="ECO:0007669"/>
    <property type="project" value="InterPro"/>
</dbReference>
<dbReference type="InterPro" id="IPR005467">
    <property type="entry name" value="His_kinase_dom"/>
</dbReference>
<dbReference type="PROSITE" id="PS50123">
    <property type="entry name" value="CHER"/>
    <property type="match status" value="1"/>
</dbReference>
<dbReference type="InterPro" id="IPR000014">
    <property type="entry name" value="PAS"/>
</dbReference>
<protein>
    <submittedName>
        <fullName evidence="13">PAS domain-containing protein</fullName>
    </submittedName>
</protein>
<dbReference type="NCBIfam" id="TIGR00229">
    <property type="entry name" value="sensory_box"/>
    <property type="match status" value="1"/>
</dbReference>
<dbReference type="PROSITE" id="PS50122">
    <property type="entry name" value="CHEB"/>
    <property type="match status" value="1"/>
</dbReference>
<dbReference type="InterPro" id="IPR035909">
    <property type="entry name" value="CheB_C"/>
</dbReference>
<evidence type="ECO:0000259" key="11">
    <source>
        <dbReference type="PROSITE" id="PS50122"/>
    </source>
</evidence>
<dbReference type="GO" id="GO:0000156">
    <property type="term" value="F:phosphorelay response regulator activity"/>
    <property type="evidence" value="ECO:0007669"/>
    <property type="project" value="InterPro"/>
</dbReference>
<dbReference type="CDD" id="cd16434">
    <property type="entry name" value="CheB-CheR_fusion"/>
    <property type="match status" value="1"/>
</dbReference>
<evidence type="ECO:0000259" key="8">
    <source>
        <dbReference type="PROSITE" id="PS50109"/>
    </source>
</evidence>
<dbReference type="Pfam" id="PF01339">
    <property type="entry name" value="CheB_methylest"/>
    <property type="match status" value="1"/>
</dbReference>
<dbReference type="InterPro" id="IPR003661">
    <property type="entry name" value="HisK_dim/P_dom"/>
</dbReference>
<evidence type="ECO:0000256" key="6">
    <source>
        <dbReference type="PROSITE-ProRule" id="PRU00050"/>
    </source>
</evidence>
<feature type="coiled-coil region" evidence="7">
    <location>
        <begin position="962"/>
        <end position="1007"/>
    </location>
</feature>
<dbReference type="SMART" id="SM00387">
    <property type="entry name" value="HATPase_c"/>
    <property type="match status" value="1"/>
</dbReference>
<name>A0A5C8J5H0_9BACT</name>
<dbReference type="OrthoDB" id="9816309at2"/>
<dbReference type="InterPro" id="IPR003594">
    <property type="entry name" value="HATPase_dom"/>
</dbReference>
<dbReference type="InterPro" id="IPR013655">
    <property type="entry name" value="PAS_fold_3"/>
</dbReference>
<dbReference type="InterPro" id="IPR022641">
    <property type="entry name" value="CheR_N"/>
</dbReference>
<gene>
    <name evidence="13" type="ORF">FVR03_19820</name>
</gene>
<dbReference type="Gene3D" id="3.30.450.20">
    <property type="entry name" value="PAS domain"/>
    <property type="match status" value="3"/>
</dbReference>
<keyword evidence="3" id="KW-0489">Methyltransferase</keyword>
<dbReference type="Pfam" id="PF01739">
    <property type="entry name" value="CheR"/>
    <property type="match status" value="1"/>
</dbReference>
<dbReference type="Proteomes" id="UP000321926">
    <property type="component" value="Unassembled WGS sequence"/>
</dbReference>
<keyword evidence="4" id="KW-0808">Transferase</keyword>
<keyword evidence="7" id="KW-0175">Coiled coil</keyword>
<feature type="domain" description="PAS" evidence="9">
    <location>
        <begin position="1004"/>
        <end position="1076"/>
    </location>
</feature>
<feature type="domain" description="Histidine kinase" evidence="8">
    <location>
        <begin position="1150"/>
        <end position="1368"/>
    </location>
</feature>
<dbReference type="SUPFAM" id="SSF52738">
    <property type="entry name" value="Methylesterase CheB, C-terminal domain"/>
    <property type="match status" value="1"/>
</dbReference>
<dbReference type="InterPro" id="IPR029063">
    <property type="entry name" value="SAM-dependent_MTases_sf"/>
</dbReference>
<feature type="domain" description="CheR-type methyltransferase" evidence="12">
    <location>
        <begin position="218"/>
        <end position="483"/>
    </location>
</feature>
<keyword evidence="6" id="KW-0378">Hydrolase</keyword>
<dbReference type="InterPro" id="IPR000673">
    <property type="entry name" value="Sig_transdc_resp-reg_Me-estase"/>
</dbReference>
<dbReference type="PROSITE" id="PS50112">
    <property type="entry name" value="PAS"/>
    <property type="match status" value="1"/>
</dbReference>
<dbReference type="GO" id="GO:0006935">
    <property type="term" value="P:chemotaxis"/>
    <property type="evidence" value="ECO:0007669"/>
    <property type="project" value="UniProtKB-UniRule"/>
</dbReference>
<dbReference type="Pfam" id="PF02518">
    <property type="entry name" value="HATPase_c"/>
    <property type="match status" value="1"/>
</dbReference>
<dbReference type="SMART" id="SM00388">
    <property type="entry name" value="HisKA"/>
    <property type="match status" value="1"/>
</dbReference>
<evidence type="ECO:0000256" key="4">
    <source>
        <dbReference type="ARBA" id="ARBA00022679"/>
    </source>
</evidence>
<evidence type="ECO:0000256" key="2">
    <source>
        <dbReference type="ARBA" id="ARBA00001541"/>
    </source>
</evidence>
<feature type="active site" evidence="6">
    <location>
        <position position="144"/>
    </location>
</feature>
<dbReference type="GO" id="GO:0032259">
    <property type="term" value="P:methylation"/>
    <property type="evidence" value="ECO:0007669"/>
    <property type="project" value="UniProtKB-KW"/>
</dbReference>
<evidence type="ECO:0000259" key="9">
    <source>
        <dbReference type="PROSITE" id="PS50112"/>
    </source>
</evidence>
<dbReference type="PANTHER" id="PTHR24422:SF27">
    <property type="entry name" value="PROTEIN-GLUTAMATE O-METHYLTRANSFERASE"/>
    <property type="match status" value="1"/>
</dbReference>
<reference evidence="13 14" key="1">
    <citation type="submission" date="2019-08" db="EMBL/GenBank/DDBJ databases">
        <authorList>
            <person name="Shi S."/>
        </authorList>
    </citation>
    <scope>NUCLEOTIDE SEQUENCE [LARGE SCALE GENOMIC DNA]</scope>
    <source>
        <strain evidence="13 14">GY10130</strain>
    </source>
</reference>
<feature type="active site" evidence="6">
    <location>
        <position position="25"/>
    </location>
</feature>
<evidence type="ECO:0000313" key="13">
    <source>
        <dbReference type="EMBL" id="TXK31173.1"/>
    </source>
</evidence>
<dbReference type="SUPFAM" id="SSF47384">
    <property type="entry name" value="Homodimeric domain of signal transducing histidine kinase"/>
    <property type="match status" value="1"/>
</dbReference>
<evidence type="ECO:0000256" key="3">
    <source>
        <dbReference type="ARBA" id="ARBA00022603"/>
    </source>
</evidence>
<dbReference type="InterPro" id="IPR000700">
    <property type="entry name" value="PAS-assoc_C"/>
</dbReference>
<feature type="active site" evidence="6">
    <location>
        <position position="52"/>
    </location>
</feature>
<dbReference type="InterPro" id="IPR050903">
    <property type="entry name" value="Bact_Chemotaxis_MeTrfase"/>
</dbReference>
<keyword evidence="5" id="KW-0949">S-adenosyl-L-methionine</keyword>
<keyword evidence="6" id="KW-0145">Chemotaxis</keyword>
<dbReference type="PROSITE" id="PS50113">
    <property type="entry name" value="PAC"/>
    <property type="match status" value="1"/>
</dbReference>
<organism evidence="13 14">
    <name type="scientific">Pontibacter qinzhouensis</name>
    <dbReference type="NCBI Taxonomy" id="2603253"/>
    <lineage>
        <taxon>Bacteria</taxon>
        <taxon>Pseudomonadati</taxon>
        <taxon>Bacteroidota</taxon>
        <taxon>Cytophagia</taxon>
        <taxon>Cytophagales</taxon>
        <taxon>Hymenobacteraceae</taxon>
        <taxon>Pontibacter</taxon>
    </lineage>
</organism>
<dbReference type="EMBL" id="VRTY01000100">
    <property type="protein sequence ID" value="TXK31173.1"/>
    <property type="molecule type" value="Genomic_DNA"/>
</dbReference>
<evidence type="ECO:0000259" key="10">
    <source>
        <dbReference type="PROSITE" id="PS50113"/>
    </source>
</evidence>
<dbReference type="SUPFAM" id="SSF53335">
    <property type="entry name" value="S-adenosyl-L-methionine-dependent methyltransferases"/>
    <property type="match status" value="1"/>
</dbReference>
<dbReference type="Gene3D" id="3.40.50.150">
    <property type="entry name" value="Vaccinia Virus protein VP39"/>
    <property type="match status" value="1"/>
</dbReference>
<dbReference type="CDD" id="cd00130">
    <property type="entry name" value="PAS"/>
    <property type="match status" value="1"/>
</dbReference>